<organism evidence="2">
    <name type="scientific">Rhizophora mucronata</name>
    <name type="common">Asiatic mangrove</name>
    <dbReference type="NCBI Taxonomy" id="61149"/>
    <lineage>
        <taxon>Eukaryota</taxon>
        <taxon>Viridiplantae</taxon>
        <taxon>Streptophyta</taxon>
        <taxon>Embryophyta</taxon>
        <taxon>Tracheophyta</taxon>
        <taxon>Spermatophyta</taxon>
        <taxon>Magnoliopsida</taxon>
        <taxon>eudicotyledons</taxon>
        <taxon>Gunneridae</taxon>
        <taxon>Pentapetalae</taxon>
        <taxon>rosids</taxon>
        <taxon>fabids</taxon>
        <taxon>Malpighiales</taxon>
        <taxon>Rhizophoraceae</taxon>
        <taxon>Rhizophora</taxon>
    </lineage>
</organism>
<keyword evidence="1" id="KW-0472">Membrane</keyword>
<protein>
    <submittedName>
        <fullName evidence="2">Uncharacterized protein</fullName>
    </submittedName>
</protein>
<dbReference type="AlphaFoldDB" id="A0A2P2K202"/>
<keyword evidence="1" id="KW-0812">Transmembrane</keyword>
<feature type="transmembrane region" description="Helical" evidence="1">
    <location>
        <begin position="15"/>
        <end position="33"/>
    </location>
</feature>
<reference evidence="2" key="1">
    <citation type="submission" date="2018-02" db="EMBL/GenBank/DDBJ databases">
        <title>Rhizophora mucronata_Transcriptome.</title>
        <authorList>
            <person name="Meera S.P."/>
            <person name="Sreeshan A."/>
            <person name="Augustine A."/>
        </authorList>
    </citation>
    <scope>NUCLEOTIDE SEQUENCE</scope>
    <source>
        <tissue evidence="2">Leaf</tissue>
    </source>
</reference>
<evidence type="ECO:0000313" key="2">
    <source>
        <dbReference type="EMBL" id="MBW99763.1"/>
    </source>
</evidence>
<sequence length="41" mass="5009">MLFEKQGPSEFKLQHQYLCTTRIIIPFTIFFFFSKQSKHIK</sequence>
<evidence type="ECO:0000256" key="1">
    <source>
        <dbReference type="SAM" id="Phobius"/>
    </source>
</evidence>
<dbReference type="EMBL" id="GGEC01019280">
    <property type="protein sequence ID" value="MBW99763.1"/>
    <property type="molecule type" value="Transcribed_RNA"/>
</dbReference>
<name>A0A2P2K202_RHIMU</name>
<proteinExistence type="predicted"/>
<keyword evidence="1" id="KW-1133">Transmembrane helix</keyword>
<accession>A0A2P2K202</accession>